<evidence type="ECO:0000256" key="1">
    <source>
        <dbReference type="SAM" id="SignalP"/>
    </source>
</evidence>
<keyword evidence="3" id="KW-1185">Reference proteome</keyword>
<dbReference type="RefSeq" id="WP_386736722.1">
    <property type="nucleotide sequence ID" value="NZ_JBHRXI010000017.1"/>
</dbReference>
<accession>A0ABV7TIP5</accession>
<dbReference type="EMBL" id="JBHRXI010000017">
    <property type="protein sequence ID" value="MFC3615451.1"/>
    <property type="molecule type" value="Genomic_DNA"/>
</dbReference>
<sequence>MLPQKTLTDMRKLLLSALALAILPACETIFHTEGVGFTGIDGEPRTIADAPSAVSVTRGVNIPAALATRPTIRVQVDASDMSDLAAAAISAGGRTPLTAVEVGGMNRTLMLSNVQANNVLFAVLRSPEGETTEVGDGSEAAFAAAVPRLTGCLAVGQTYRAGSARNGGLAVPLNCR</sequence>
<comment type="caution">
    <text evidence="2">The sequence shown here is derived from an EMBL/GenBank/DDBJ whole genome shotgun (WGS) entry which is preliminary data.</text>
</comment>
<feature type="signal peptide" evidence="1">
    <location>
        <begin position="1"/>
        <end position="21"/>
    </location>
</feature>
<keyword evidence="1" id="KW-0732">Signal</keyword>
<evidence type="ECO:0000313" key="3">
    <source>
        <dbReference type="Proteomes" id="UP001595629"/>
    </source>
</evidence>
<organism evidence="2 3">
    <name type="scientific">Lutimaribacter marinistellae</name>
    <dbReference type="NCBI Taxonomy" id="1820329"/>
    <lineage>
        <taxon>Bacteria</taxon>
        <taxon>Pseudomonadati</taxon>
        <taxon>Pseudomonadota</taxon>
        <taxon>Alphaproteobacteria</taxon>
        <taxon>Rhodobacterales</taxon>
        <taxon>Roseobacteraceae</taxon>
        <taxon>Lutimaribacter</taxon>
    </lineage>
</organism>
<evidence type="ECO:0000313" key="2">
    <source>
        <dbReference type="EMBL" id="MFC3615451.1"/>
    </source>
</evidence>
<gene>
    <name evidence="2" type="ORF">ACFORG_16970</name>
</gene>
<protein>
    <submittedName>
        <fullName evidence="2">Uncharacterized protein</fullName>
    </submittedName>
</protein>
<dbReference type="Proteomes" id="UP001595629">
    <property type="component" value="Unassembled WGS sequence"/>
</dbReference>
<feature type="chain" id="PRO_5047460135" evidence="1">
    <location>
        <begin position="22"/>
        <end position="176"/>
    </location>
</feature>
<name>A0ABV7TIP5_9RHOB</name>
<proteinExistence type="predicted"/>
<reference evidence="3" key="1">
    <citation type="journal article" date="2019" name="Int. J. Syst. Evol. Microbiol.">
        <title>The Global Catalogue of Microorganisms (GCM) 10K type strain sequencing project: providing services to taxonomists for standard genome sequencing and annotation.</title>
        <authorList>
            <consortium name="The Broad Institute Genomics Platform"/>
            <consortium name="The Broad Institute Genome Sequencing Center for Infectious Disease"/>
            <person name="Wu L."/>
            <person name="Ma J."/>
        </authorList>
    </citation>
    <scope>NUCLEOTIDE SEQUENCE [LARGE SCALE GENOMIC DNA]</scope>
    <source>
        <strain evidence="3">KCTC 42911</strain>
    </source>
</reference>